<evidence type="ECO:0000313" key="1">
    <source>
        <dbReference type="EMBL" id="MFD2935191.1"/>
    </source>
</evidence>
<evidence type="ECO:0000313" key="2">
    <source>
        <dbReference type="Proteomes" id="UP001597512"/>
    </source>
</evidence>
<dbReference type="Proteomes" id="UP001597512">
    <property type="component" value="Unassembled WGS sequence"/>
</dbReference>
<name>A0ABW6AI75_9BACT</name>
<accession>A0ABW6AI75</accession>
<reference evidence="2" key="1">
    <citation type="journal article" date="2019" name="Int. J. Syst. Evol. Microbiol.">
        <title>The Global Catalogue of Microorganisms (GCM) 10K type strain sequencing project: providing services to taxonomists for standard genome sequencing and annotation.</title>
        <authorList>
            <consortium name="The Broad Institute Genomics Platform"/>
            <consortium name="The Broad Institute Genome Sequencing Center for Infectious Disease"/>
            <person name="Wu L."/>
            <person name="Ma J."/>
        </authorList>
    </citation>
    <scope>NUCLEOTIDE SEQUENCE [LARGE SCALE GENOMIC DNA]</scope>
    <source>
        <strain evidence="2">KCTC 52490</strain>
    </source>
</reference>
<dbReference type="RefSeq" id="WP_381502641.1">
    <property type="nucleotide sequence ID" value="NZ_JBHUOM010000012.1"/>
</dbReference>
<organism evidence="1 2">
    <name type="scientific">Spirosoma flavum</name>
    <dbReference type="NCBI Taxonomy" id="2048557"/>
    <lineage>
        <taxon>Bacteria</taxon>
        <taxon>Pseudomonadati</taxon>
        <taxon>Bacteroidota</taxon>
        <taxon>Cytophagia</taxon>
        <taxon>Cytophagales</taxon>
        <taxon>Cytophagaceae</taxon>
        <taxon>Spirosoma</taxon>
    </lineage>
</organism>
<gene>
    <name evidence="1" type="ORF">ACFS25_15470</name>
</gene>
<dbReference type="EMBL" id="JBHUOM010000012">
    <property type="protein sequence ID" value="MFD2935191.1"/>
    <property type="molecule type" value="Genomic_DNA"/>
</dbReference>
<protein>
    <submittedName>
        <fullName evidence="1">Uncharacterized protein</fullName>
    </submittedName>
</protein>
<proteinExistence type="predicted"/>
<sequence length="42" mass="4639">MCYFGQLMAQHLAFTRPQRILPAALSDDAPGLFSFDHQSVSA</sequence>
<keyword evidence="2" id="KW-1185">Reference proteome</keyword>
<comment type="caution">
    <text evidence="1">The sequence shown here is derived from an EMBL/GenBank/DDBJ whole genome shotgun (WGS) entry which is preliminary data.</text>
</comment>